<reference evidence="2 3" key="1">
    <citation type="submission" date="2016-03" db="EMBL/GenBank/DDBJ databases">
        <title>Niastella vici sp. nov., isolated from farmland soil.</title>
        <authorList>
            <person name="Chen L."/>
            <person name="Wang D."/>
            <person name="Yang S."/>
            <person name="Wang G."/>
        </authorList>
    </citation>
    <scope>NUCLEOTIDE SEQUENCE [LARGE SCALE GENOMIC DNA]</scope>
    <source>
        <strain evidence="2 3">DJ57</strain>
    </source>
</reference>
<keyword evidence="3" id="KW-1185">Reference proteome</keyword>
<dbReference type="AlphaFoldDB" id="A0A1V9FN28"/>
<keyword evidence="1" id="KW-0472">Membrane</keyword>
<evidence type="ECO:0000313" key="3">
    <source>
        <dbReference type="Proteomes" id="UP000192796"/>
    </source>
</evidence>
<name>A0A1V9FN28_9BACT</name>
<proteinExistence type="predicted"/>
<organism evidence="2 3">
    <name type="scientific">Niastella vici</name>
    <dbReference type="NCBI Taxonomy" id="1703345"/>
    <lineage>
        <taxon>Bacteria</taxon>
        <taxon>Pseudomonadati</taxon>
        <taxon>Bacteroidota</taxon>
        <taxon>Chitinophagia</taxon>
        <taxon>Chitinophagales</taxon>
        <taxon>Chitinophagaceae</taxon>
        <taxon>Niastella</taxon>
    </lineage>
</organism>
<protein>
    <submittedName>
        <fullName evidence="2">Uncharacterized protein</fullName>
    </submittedName>
</protein>
<sequence>MKKKSKVFIFRRGYWQTLAVCAFTSLLYGFKYTVVLKQNPGALDIKKGLLSTAVLFIISATASMLAVRWYYKLKDKGPGHSQ</sequence>
<accession>A0A1V9FN28</accession>
<feature type="transmembrane region" description="Helical" evidence="1">
    <location>
        <begin position="50"/>
        <end position="71"/>
    </location>
</feature>
<feature type="transmembrane region" description="Helical" evidence="1">
    <location>
        <begin position="12"/>
        <end position="30"/>
    </location>
</feature>
<keyword evidence="1" id="KW-1133">Transmembrane helix</keyword>
<comment type="caution">
    <text evidence="2">The sequence shown here is derived from an EMBL/GenBank/DDBJ whole genome shotgun (WGS) entry which is preliminary data.</text>
</comment>
<evidence type="ECO:0000313" key="2">
    <source>
        <dbReference type="EMBL" id="OQP59656.1"/>
    </source>
</evidence>
<dbReference type="STRING" id="1703345.A3860_36410"/>
<dbReference type="EMBL" id="LVYD01000074">
    <property type="protein sequence ID" value="OQP59656.1"/>
    <property type="molecule type" value="Genomic_DNA"/>
</dbReference>
<gene>
    <name evidence="2" type="ORF">A3860_36410</name>
</gene>
<dbReference type="Proteomes" id="UP000192796">
    <property type="component" value="Unassembled WGS sequence"/>
</dbReference>
<dbReference type="RefSeq" id="WP_081154262.1">
    <property type="nucleotide sequence ID" value="NZ_LVYD01000074.1"/>
</dbReference>
<keyword evidence="1" id="KW-0812">Transmembrane</keyword>
<evidence type="ECO:0000256" key="1">
    <source>
        <dbReference type="SAM" id="Phobius"/>
    </source>
</evidence>